<dbReference type="RefSeq" id="WP_204785334.1">
    <property type="nucleotide sequence ID" value="NZ_JACJKU010000063.1"/>
</dbReference>
<dbReference type="EMBL" id="JACJKU010000063">
    <property type="protein sequence ID" value="MBM6941076.1"/>
    <property type="molecule type" value="Genomic_DNA"/>
</dbReference>
<proteinExistence type="predicted"/>
<name>A0ABS2GYX7_9LACO</name>
<sequence length="113" mass="12528">MENTQNIVILAQGDQVYCEKAVYTATKKGLELTKLLDNKDDQNKIFAKRQADGKSILPLAGNEKISYAGEGYLFAQVDPSIANSHVLVWNDGLQIALNERRTKDDFAIIGSQK</sequence>
<keyword evidence="2" id="KW-1185">Reference proteome</keyword>
<evidence type="ECO:0008006" key="3">
    <source>
        <dbReference type="Google" id="ProtNLM"/>
    </source>
</evidence>
<accession>A0ABS2GYX7</accession>
<evidence type="ECO:0000313" key="2">
    <source>
        <dbReference type="Proteomes" id="UP000785625"/>
    </source>
</evidence>
<comment type="caution">
    <text evidence="1">The sequence shown here is derived from an EMBL/GenBank/DDBJ whole genome shotgun (WGS) entry which is preliminary data.</text>
</comment>
<gene>
    <name evidence="1" type="ORF">H5975_06290</name>
</gene>
<dbReference type="Proteomes" id="UP000785625">
    <property type="component" value="Unassembled WGS sequence"/>
</dbReference>
<evidence type="ECO:0000313" key="1">
    <source>
        <dbReference type="EMBL" id="MBM6941076.1"/>
    </source>
</evidence>
<reference evidence="1 2" key="1">
    <citation type="journal article" date="2021" name="Sci. Rep.">
        <title>The distribution of antibiotic resistance genes in chicken gut microbiota commensals.</title>
        <authorList>
            <person name="Juricova H."/>
            <person name="Matiasovicova J."/>
            <person name="Kubasova T."/>
            <person name="Cejkova D."/>
            <person name="Rychlik I."/>
        </authorList>
    </citation>
    <scope>NUCLEOTIDE SEQUENCE [LARGE SCALE GENOMIC DNA]</scope>
    <source>
        <strain evidence="1 2">An574</strain>
    </source>
</reference>
<protein>
    <recommendedName>
        <fullName evidence="3">FeS cluster biogenesis domain-containing protein</fullName>
    </recommendedName>
</protein>
<organism evidence="1 2">
    <name type="scientific">Limosilactobacillus coleohominis</name>
    <dbReference type="NCBI Taxonomy" id="181675"/>
    <lineage>
        <taxon>Bacteria</taxon>
        <taxon>Bacillati</taxon>
        <taxon>Bacillota</taxon>
        <taxon>Bacilli</taxon>
        <taxon>Lactobacillales</taxon>
        <taxon>Lactobacillaceae</taxon>
        <taxon>Limosilactobacillus</taxon>
    </lineage>
</organism>